<organism evidence="1 2">
    <name type="scientific">Xanthomonas phage FoX3</name>
    <dbReference type="NCBI Taxonomy" id="2723899"/>
    <lineage>
        <taxon>Viruses</taxon>
        <taxon>Duplodnaviria</taxon>
        <taxon>Heunggongvirae</taxon>
        <taxon>Uroviricota</taxon>
        <taxon>Caudoviricetes</taxon>
        <taxon>Foxunavirus</taxon>
        <taxon>Foxunavirus fox3</taxon>
    </lineage>
</organism>
<accession>A0A858NNV2</accession>
<gene>
    <name evidence="1" type="ORF">XccvBFoX3_gp50</name>
</gene>
<name>A0A858NNV2_9CAUD</name>
<evidence type="ECO:0000313" key="1">
    <source>
        <dbReference type="EMBL" id="QJB21950.1"/>
    </source>
</evidence>
<dbReference type="Proteomes" id="UP000671940">
    <property type="component" value="Segment"/>
</dbReference>
<sequence>MVTLIDGREVSNYSEEWRHECEARMVCKMQGFTHVDPKTGKRSRISGRSERNIHIHKVGEKRGPEAAQKLRDLVFVIWNAEFR</sequence>
<keyword evidence="2" id="KW-1185">Reference proteome</keyword>
<dbReference type="EMBL" id="MT161383">
    <property type="protein sequence ID" value="QJB21950.1"/>
    <property type="molecule type" value="Genomic_DNA"/>
</dbReference>
<dbReference type="InterPro" id="IPR056113">
    <property type="entry name" value="DUF7696"/>
</dbReference>
<dbReference type="Pfam" id="PF24751">
    <property type="entry name" value="DUF7696"/>
    <property type="match status" value="1"/>
</dbReference>
<proteinExistence type="predicted"/>
<reference evidence="1" key="1">
    <citation type="submission" date="2020-03" db="EMBL/GenBank/DDBJ databases">
        <title>Development of an integrated pest management strategy to control Xanthomonas campestris pv. campestris using bacteriophages.</title>
        <authorList>
            <person name="Holtappels D."/>
            <person name="Lavigne R."/>
            <person name="Wagemans J."/>
        </authorList>
    </citation>
    <scope>NUCLEOTIDE SEQUENCE</scope>
</reference>
<evidence type="ECO:0000313" key="2">
    <source>
        <dbReference type="Proteomes" id="UP000671940"/>
    </source>
</evidence>
<protein>
    <submittedName>
        <fullName evidence="1">Uncharacterized protein</fullName>
    </submittedName>
</protein>